<evidence type="ECO:0000313" key="2">
    <source>
        <dbReference type="Proteomes" id="UP000474640"/>
    </source>
</evidence>
<accession>A0A7C8VII3</accession>
<evidence type="ECO:0000313" key="1">
    <source>
        <dbReference type="EMBL" id="KAF3280610.1"/>
    </source>
</evidence>
<proteinExistence type="predicted"/>
<sequence>MSESLPAFTPVLPVFIGKLTGGKLVVGAAVGIAGTKPPSPLKMATIPSRKPARGSTALALIDLGSRDSGKTTQRGDNGAEYVSITRKTDLERRTDDNQIESVAI</sequence>
<organism evidence="1 2">
    <name type="scientific">Orbilia oligospora</name>
    <name type="common">Nematode-trapping fungus</name>
    <name type="synonym">Arthrobotrys oligospora</name>
    <dbReference type="NCBI Taxonomy" id="2813651"/>
    <lineage>
        <taxon>Eukaryota</taxon>
        <taxon>Fungi</taxon>
        <taxon>Dikarya</taxon>
        <taxon>Ascomycota</taxon>
        <taxon>Pezizomycotina</taxon>
        <taxon>Orbiliomycetes</taxon>
        <taxon>Orbiliales</taxon>
        <taxon>Orbiliaceae</taxon>
        <taxon>Orbilia</taxon>
    </lineage>
</organism>
<dbReference type="EMBL" id="JAABOJ010000018">
    <property type="protein sequence ID" value="KAF3280610.1"/>
    <property type="molecule type" value="Genomic_DNA"/>
</dbReference>
<dbReference type="AlphaFoldDB" id="A0A7C8VII3"/>
<protein>
    <submittedName>
        <fullName evidence="1">Uncharacterized protein</fullName>
    </submittedName>
</protein>
<comment type="caution">
    <text evidence="1">The sequence shown here is derived from an EMBL/GenBank/DDBJ whole genome shotgun (WGS) entry which is preliminary data.</text>
</comment>
<reference evidence="1 2" key="1">
    <citation type="submission" date="2020-01" db="EMBL/GenBank/DDBJ databases">
        <authorList>
            <person name="Palmer J.M."/>
        </authorList>
    </citation>
    <scope>NUCLEOTIDE SEQUENCE [LARGE SCALE GENOMIC DNA]</scope>
    <source>
        <strain evidence="1 2">TWF970</strain>
    </source>
</reference>
<dbReference type="Proteomes" id="UP000474640">
    <property type="component" value="Unassembled WGS sequence"/>
</dbReference>
<name>A0A7C8VII3_ORBOL</name>
<gene>
    <name evidence="1" type="ORF">TWF970_002823</name>
</gene>